<evidence type="ECO:0000256" key="4">
    <source>
        <dbReference type="ARBA" id="ARBA00022989"/>
    </source>
</evidence>
<feature type="transmembrane region" description="Helical" evidence="6">
    <location>
        <begin position="370"/>
        <end position="389"/>
    </location>
</feature>
<feature type="transmembrane region" description="Helical" evidence="6">
    <location>
        <begin position="217"/>
        <end position="243"/>
    </location>
</feature>
<comment type="subcellular location">
    <subcellularLocation>
        <location evidence="1">Cell membrane</location>
        <topology evidence="1">Multi-pass membrane protein</topology>
    </subcellularLocation>
</comment>
<feature type="transmembrane region" description="Helical" evidence="6">
    <location>
        <begin position="12"/>
        <end position="35"/>
    </location>
</feature>
<dbReference type="PROSITE" id="PS00216">
    <property type="entry name" value="SUGAR_TRANSPORT_1"/>
    <property type="match status" value="1"/>
</dbReference>
<dbReference type="InterPro" id="IPR005829">
    <property type="entry name" value="Sugar_transporter_CS"/>
</dbReference>
<evidence type="ECO:0000256" key="3">
    <source>
        <dbReference type="ARBA" id="ARBA00022692"/>
    </source>
</evidence>
<feature type="transmembrane region" description="Helical" evidence="6">
    <location>
        <begin position="342"/>
        <end position="364"/>
    </location>
</feature>
<evidence type="ECO:0000256" key="2">
    <source>
        <dbReference type="ARBA" id="ARBA00022448"/>
    </source>
</evidence>
<dbReference type="CDD" id="cd17478">
    <property type="entry name" value="MFS_FsR"/>
    <property type="match status" value="1"/>
</dbReference>
<reference evidence="8 9" key="1">
    <citation type="submission" date="2019-10" db="EMBL/GenBank/DDBJ databases">
        <title>Description of Paenibacillus pedi sp. nov.</title>
        <authorList>
            <person name="Carlier A."/>
            <person name="Qi S."/>
        </authorList>
    </citation>
    <scope>NUCLEOTIDE SEQUENCE [LARGE SCALE GENOMIC DNA]</scope>
    <source>
        <strain evidence="8 9">LMG 31457</strain>
    </source>
</reference>
<evidence type="ECO:0000256" key="6">
    <source>
        <dbReference type="SAM" id="Phobius"/>
    </source>
</evidence>
<evidence type="ECO:0000256" key="1">
    <source>
        <dbReference type="ARBA" id="ARBA00004651"/>
    </source>
</evidence>
<feature type="domain" description="Major facilitator superfamily (MFS) profile" evidence="7">
    <location>
        <begin position="13"/>
        <end position="393"/>
    </location>
</feature>
<dbReference type="PROSITE" id="PS50850">
    <property type="entry name" value="MFS"/>
    <property type="match status" value="1"/>
</dbReference>
<evidence type="ECO:0000313" key="8">
    <source>
        <dbReference type="EMBL" id="NOV01992.1"/>
    </source>
</evidence>
<name>A0ABX1ZPI5_9BACL</name>
<gene>
    <name evidence="8" type="ORF">GC097_18460</name>
</gene>
<comment type="caution">
    <text evidence="8">The sequence shown here is derived from an EMBL/GenBank/DDBJ whole genome shotgun (WGS) entry which is preliminary data.</text>
</comment>
<dbReference type="Proteomes" id="UP000618579">
    <property type="component" value="Unassembled WGS sequence"/>
</dbReference>
<dbReference type="PANTHER" id="PTHR43129:SF1">
    <property type="entry name" value="FOSMIDOMYCIN RESISTANCE PROTEIN"/>
    <property type="match status" value="1"/>
</dbReference>
<keyword evidence="3 6" id="KW-0812">Transmembrane</keyword>
<evidence type="ECO:0000313" key="9">
    <source>
        <dbReference type="Proteomes" id="UP000618579"/>
    </source>
</evidence>
<keyword evidence="9" id="KW-1185">Reference proteome</keyword>
<evidence type="ECO:0000259" key="7">
    <source>
        <dbReference type="PROSITE" id="PS50850"/>
    </source>
</evidence>
<dbReference type="PANTHER" id="PTHR43129">
    <property type="entry name" value="FOSMIDOMYCIN RESISTANCE PROTEIN"/>
    <property type="match status" value="1"/>
</dbReference>
<feature type="transmembrane region" description="Helical" evidence="6">
    <location>
        <begin position="166"/>
        <end position="185"/>
    </location>
</feature>
<proteinExistence type="predicted"/>
<protein>
    <submittedName>
        <fullName evidence="8">MFS transporter</fullName>
    </submittedName>
</protein>
<feature type="transmembrane region" description="Helical" evidence="6">
    <location>
        <begin position="255"/>
        <end position="273"/>
    </location>
</feature>
<dbReference type="Pfam" id="PF07690">
    <property type="entry name" value="MFS_1"/>
    <property type="match status" value="1"/>
</dbReference>
<feature type="transmembrane region" description="Helical" evidence="6">
    <location>
        <begin position="309"/>
        <end position="330"/>
    </location>
</feature>
<keyword evidence="2" id="KW-0813">Transport</keyword>
<evidence type="ECO:0000256" key="5">
    <source>
        <dbReference type="ARBA" id="ARBA00023136"/>
    </source>
</evidence>
<dbReference type="EMBL" id="WHNZ01000041">
    <property type="protein sequence ID" value="NOV01992.1"/>
    <property type="molecule type" value="Genomic_DNA"/>
</dbReference>
<keyword evidence="5 6" id="KW-0472">Membrane</keyword>
<accession>A0ABX1ZPI5</accession>
<dbReference type="InterPro" id="IPR020846">
    <property type="entry name" value="MFS_dom"/>
</dbReference>
<dbReference type="Gene3D" id="1.20.1250.20">
    <property type="entry name" value="MFS general substrate transporter like domains"/>
    <property type="match status" value="2"/>
</dbReference>
<dbReference type="InterPro" id="IPR011701">
    <property type="entry name" value="MFS"/>
</dbReference>
<feature type="transmembrane region" description="Helical" evidence="6">
    <location>
        <begin position="41"/>
        <end position="58"/>
    </location>
</feature>
<sequence length="407" mass="43727">MSEQQAKPTIYPVLFAIGLAHLINDALQAVIPASYPILRDSLHLSFTQIGMITFILYFSSSVMQPFVGMYADARPTPNLLPVGMAIALLGMLGLAFAPGYAMVLAAVACVGVASAMFHPEGSRISYLAAGQRRGLAQSIFQVGGNTGNALAPLMTALIFFPYGQFGAIWFTLLAAIGIAIQLRVARWYRAHLSLIPLKKNSANAKPVDEKHKKAIRYAIILIIFIAFARSWFGSSISTYFVFYLMEHFQISVPTAQLYIFIYLGAGILGTFVGGPLSDRIGRKNVILLSLLGSAPFAMLLPHANALWTYPLLFLIGVLNHSSFSVTVVYVQELVPGKVGTVSGLITGLSFGMGAIGAVALGGLIDATSLTLVITACSFMPLLGGMGFLLPSDKKIRDWSAQQISLER</sequence>
<feature type="transmembrane region" description="Helical" evidence="6">
    <location>
        <begin position="285"/>
        <end position="303"/>
    </location>
</feature>
<feature type="transmembrane region" description="Helical" evidence="6">
    <location>
        <begin position="79"/>
        <end position="96"/>
    </location>
</feature>
<dbReference type="SUPFAM" id="SSF103473">
    <property type="entry name" value="MFS general substrate transporter"/>
    <property type="match status" value="1"/>
</dbReference>
<keyword evidence="4 6" id="KW-1133">Transmembrane helix</keyword>
<dbReference type="InterPro" id="IPR036259">
    <property type="entry name" value="MFS_trans_sf"/>
</dbReference>
<organism evidence="8 9">
    <name type="scientific">Paenibacillus planticolens</name>
    <dbReference type="NCBI Taxonomy" id="2654976"/>
    <lineage>
        <taxon>Bacteria</taxon>
        <taxon>Bacillati</taxon>
        <taxon>Bacillota</taxon>
        <taxon>Bacilli</taxon>
        <taxon>Bacillales</taxon>
        <taxon>Paenibacillaceae</taxon>
        <taxon>Paenibacillus</taxon>
    </lineage>
</organism>
<dbReference type="RefSeq" id="WP_171684827.1">
    <property type="nucleotide sequence ID" value="NZ_WHNZ01000041.1"/>
</dbReference>